<sequence>MNMHALSQLVCDWSYQDTWVQAMRDLLARGVSGKLAPFSLLSFPEMSAGEQRQCSELWLRDRIAASEEQRQARNFEFTPSGRMKLRIGYLSSDFHEHATAFLLVEMLELHDRARFEIFAYSYGPDDGKGMRQRLERTFDRFTDIEALTNEDAASLIHRDGIDILVDLKGYTRASRTMILTFRPAPIQVNYLGYPGTLGGDFADYIVTDPVLTPQESAEHYSEAFAYLPDSYQPHGCRGAVGEKPSRKDAGLPERGFVFCCFNQAYKITPVVFDIWCRLLAAVPGSVLWLLKNPSAEANLEREALRRGIAPARLVFADEKPQIEHLGRLQLADLMVDTWPYNAHTSASDALWAGVPIVTCMGETFPSRVAGSLLSAIGLPELITTELGDYHDLALELATQPERLARVNARLMANRLTTPLFDTPRYTRNLEALYQAMWQRYADGLAPGIIRLD</sequence>
<feature type="domain" description="O-GlcNAc transferase C-terminal" evidence="5">
    <location>
        <begin position="245"/>
        <end position="429"/>
    </location>
</feature>
<dbReference type="KEGG" id="metu:GNH96_04780"/>
<reference evidence="7" key="1">
    <citation type="submission" date="2019-12" db="EMBL/GenBank/DDBJ databases">
        <authorList>
            <person name="Awala S.I."/>
            <person name="Rhee S.K."/>
        </authorList>
    </citation>
    <scope>NUCLEOTIDE SEQUENCE [LARGE SCALE GENOMIC DNA]</scope>
    <source>
        <strain evidence="7">IM1</strain>
    </source>
</reference>
<evidence type="ECO:0000256" key="3">
    <source>
        <dbReference type="ARBA" id="ARBA00022737"/>
    </source>
</evidence>
<keyword evidence="6" id="KW-0328">Glycosyltransferase</keyword>
<name>A0A858Q698_9GAMM</name>
<accession>A0A858Q698</accession>
<dbReference type="PANTHER" id="PTHR44366:SF1">
    <property type="entry name" value="UDP-N-ACETYLGLUCOSAMINE--PEPTIDE N-ACETYLGLUCOSAMINYLTRANSFERASE 110 KDA SUBUNIT"/>
    <property type="match status" value="1"/>
</dbReference>
<dbReference type="PANTHER" id="PTHR44366">
    <property type="entry name" value="UDP-N-ACETYLGLUCOSAMINE--PEPTIDE N-ACETYLGLUCOSAMINYLTRANSFERASE 110 KDA SUBUNIT"/>
    <property type="match status" value="1"/>
</dbReference>
<dbReference type="Proteomes" id="UP000503004">
    <property type="component" value="Chromosome"/>
</dbReference>
<keyword evidence="7" id="KW-1185">Reference proteome</keyword>
<keyword evidence="4" id="KW-0802">TPR repeat</keyword>
<protein>
    <submittedName>
        <fullName evidence="6">UDP-N-acetylglucosamine-peptide N-acetylglucosaminyltransferase</fullName>
    </submittedName>
</protein>
<evidence type="ECO:0000313" key="7">
    <source>
        <dbReference type="Proteomes" id="UP000503004"/>
    </source>
</evidence>
<comment type="pathway">
    <text evidence="1">Protein modification; protein glycosylation.</text>
</comment>
<dbReference type="AlphaFoldDB" id="A0A858Q698"/>
<dbReference type="Pfam" id="PF13844">
    <property type="entry name" value="Glyco_transf_41"/>
    <property type="match status" value="2"/>
</dbReference>
<evidence type="ECO:0000259" key="5">
    <source>
        <dbReference type="Pfam" id="PF13844"/>
    </source>
</evidence>
<organism evidence="6 7">
    <name type="scientific">Methylococcus geothermalis</name>
    <dbReference type="NCBI Taxonomy" id="2681310"/>
    <lineage>
        <taxon>Bacteria</taxon>
        <taxon>Pseudomonadati</taxon>
        <taxon>Pseudomonadota</taxon>
        <taxon>Gammaproteobacteria</taxon>
        <taxon>Methylococcales</taxon>
        <taxon>Methylococcaceae</taxon>
        <taxon>Methylococcus</taxon>
    </lineage>
</organism>
<evidence type="ECO:0000256" key="2">
    <source>
        <dbReference type="ARBA" id="ARBA00022679"/>
    </source>
</evidence>
<dbReference type="InterPro" id="IPR029489">
    <property type="entry name" value="OGT/SEC/SPY_C"/>
</dbReference>
<evidence type="ECO:0000256" key="1">
    <source>
        <dbReference type="ARBA" id="ARBA00004922"/>
    </source>
</evidence>
<proteinExistence type="predicted"/>
<keyword evidence="3" id="KW-0677">Repeat</keyword>
<keyword evidence="2 6" id="KW-0808">Transferase</keyword>
<dbReference type="InterPro" id="IPR037919">
    <property type="entry name" value="OGT"/>
</dbReference>
<dbReference type="GO" id="GO:0006493">
    <property type="term" value="P:protein O-linked glycosylation"/>
    <property type="evidence" value="ECO:0007669"/>
    <property type="project" value="InterPro"/>
</dbReference>
<dbReference type="EMBL" id="CP046565">
    <property type="protein sequence ID" value="QJD29347.1"/>
    <property type="molecule type" value="Genomic_DNA"/>
</dbReference>
<gene>
    <name evidence="6" type="ORF">GNH96_04780</name>
</gene>
<dbReference type="Gene3D" id="3.40.50.2000">
    <property type="entry name" value="Glycogen Phosphorylase B"/>
    <property type="match status" value="1"/>
</dbReference>
<dbReference type="Gene3D" id="3.40.50.11380">
    <property type="match status" value="1"/>
</dbReference>
<feature type="domain" description="O-GlcNAc transferase C-terminal" evidence="5">
    <location>
        <begin position="81"/>
        <end position="231"/>
    </location>
</feature>
<evidence type="ECO:0000313" key="6">
    <source>
        <dbReference type="EMBL" id="QJD29347.1"/>
    </source>
</evidence>
<dbReference type="RefSeq" id="WP_169602637.1">
    <property type="nucleotide sequence ID" value="NZ_CP046565.1"/>
</dbReference>
<evidence type="ECO:0000256" key="4">
    <source>
        <dbReference type="ARBA" id="ARBA00022803"/>
    </source>
</evidence>
<dbReference type="GO" id="GO:0097363">
    <property type="term" value="F:protein O-acetylglucosaminyltransferase activity"/>
    <property type="evidence" value="ECO:0007669"/>
    <property type="project" value="TreeGrafter"/>
</dbReference>